<keyword evidence="1 7" id="KW-0378">Hydrolase</keyword>
<comment type="similarity">
    <text evidence="1">Belongs to the peptidase M38 family.</text>
</comment>
<proteinExistence type="inferred from homology"/>
<sequence length="388" mass="41283">MLMEVAMFTLIKNAHIYAPADTGCQDLLLAGRKIVHMAPSIGELPFDCTVIDVSGAKVTTGFIDQHIHITGGGGEGSFATRVPEIQLSQLTTAGTTTVIGLLGTDGVTRSMENLLAKARGLEEEGISTWIYSGAYPADSGHITGTLRSDIVLIDKILGGKVAMSDHRSSMPSTQAYASLAAEARIGGMLSGKAGVLHIHMGDGKRGLEPVLEILETTELPISVFRPTHVNRNPMLYKQTIQFALQGGIIDLTCGMTGSAIPVPQAVKQALDAGVPLERLTLSSDGNGSMPKFNENNELIGLTAAAPRYLYEEMLSIVKAGVLPFDKALQLITCNVADALKLEDKGRIAVGKDADLIVWNDDLTLNKVFARGRLMVDEGQAVVKGTFEN</sequence>
<dbReference type="GO" id="GO:0016810">
    <property type="term" value="F:hydrolase activity, acting on carbon-nitrogen (but not peptide) bonds"/>
    <property type="evidence" value="ECO:0007669"/>
    <property type="project" value="InterPro"/>
</dbReference>
<dbReference type="SUPFAM" id="SSF51338">
    <property type="entry name" value="Composite domain of metallo-dependent hydrolases"/>
    <property type="match status" value="1"/>
</dbReference>
<evidence type="ECO:0000256" key="4">
    <source>
        <dbReference type="PIRSR" id="PIRSR001238-3"/>
    </source>
</evidence>
<evidence type="ECO:0000256" key="1">
    <source>
        <dbReference type="PIRNR" id="PIRNR001238"/>
    </source>
</evidence>
<keyword evidence="1" id="KW-0645">Protease</keyword>
<dbReference type="GO" id="GO:0008237">
    <property type="term" value="F:metallopeptidase activity"/>
    <property type="evidence" value="ECO:0007669"/>
    <property type="project" value="UniProtKB-KW"/>
</dbReference>
<feature type="binding site" evidence="4">
    <location>
        <position position="68"/>
    </location>
    <ligand>
        <name>Zn(2+)</name>
        <dbReference type="ChEBI" id="CHEBI:29105"/>
        <label>1</label>
        <note>catalytic</note>
    </ligand>
</feature>
<dbReference type="GO" id="GO:0046872">
    <property type="term" value="F:metal ion binding"/>
    <property type="evidence" value="ECO:0007669"/>
    <property type="project" value="UniProtKB-KW"/>
</dbReference>
<evidence type="ECO:0000256" key="5">
    <source>
        <dbReference type="PIRSR" id="PIRSR001238-50"/>
    </source>
</evidence>
<feature type="active site" description="Proton acceptor" evidence="2">
    <location>
        <position position="284"/>
    </location>
</feature>
<keyword evidence="1" id="KW-0482">Metalloprotease</keyword>
<name>A0A7X2XJM1_9FIRM</name>
<feature type="binding site" evidence="3">
    <location>
        <position position="104"/>
    </location>
    <ligand>
        <name>substrate</name>
    </ligand>
</feature>
<keyword evidence="1 4" id="KW-0479">Metal-binding</keyword>
<dbReference type="InterPro" id="IPR011059">
    <property type="entry name" value="Metal-dep_hydrolase_composite"/>
</dbReference>
<dbReference type="GO" id="GO:0005737">
    <property type="term" value="C:cytoplasm"/>
    <property type="evidence" value="ECO:0007669"/>
    <property type="project" value="UniProtKB-SubCell"/>
</dbReference>
<evidence type="ECO:0000313" key="7">
    <source>
        <dbReference type="EMBL" id="MTT76763.1"/>
    </source>
</evidence>
<evidence type="ECO:0000313" key="10">
    <source>
        <dbReference type="Proteomes" id="UP000484547"/>
    </source>
</evidence>
<feature type="binding site" evidence="3">
    <location>
        <position position="135"/>
    </location>
    <ligand>
        <name>substrate</name>
    </ligand>
</feature>
<dbReference type="Gene3D" id="2.30.40.10">
    <property type="entry name" value="Urease, subunit C, domain 1"/>
    <property type="match status" value="1"/>
</dbReference>
<evidence type="ECO:0000256" key="2">
    <source>
        <dbReference type="PIRSR" id="PIRSR001238-1"/>
    </source>
</evidence>
<feature type="binding site" evidence="4">
    <location>
        <position position="199"/>
    </location>
    <ligand>
        <name>Zn(2+)</name>
        <dbReference type="ChEBI" id="CHEBI:29105"/>
        <label>2</label>
        <note>catalytic</note>
    </ligand>
</feature>
<gene>
    <name evidence="7" type="ORF">GMD11_10905</name>
    <name evidence="8" type="ORF">GMD18_10575</name>
</gene>
<dbReference type="SUPFAM" id="SSF51556">
    <property type="entry name" value="Metallo-dependent hydrolases"/>
    <property type="match status" value="1"/>
</dbReference>
<dbReference type="PANTHER" id="PTHR11647">
    <property type="entry name" value="HYDRANTOINASE/DIHYDROPYRIMIDINASE FAMILY MEMBER"/>
    <property type="match status" value="1"/>
</dbReference>
<feature type="binding site" evidence="3">
    <location>
        <position position="288"/>
    </location>
    <ligand>
        <name>substrate</name>
    </ligand>
</feature>
<comment type="caution">
    <text evidence="7">The sequence shown here is derived from an EMBL/GenBank/DDBJ whole genome shotgun (WGS) entry which is preliminary data.</text>
</comment>
<evidence type="ECO:0000313" key="9">
    <source>
        <dbReference type="Proteomes" id="UP000443070"/>
    </source>
</evidence>
<keyword evidence="1 4" id="KW-0862">Zinc</keyword>
<feature type="binding site" evidence="4">
    <location>
        <position position="284"/>
    </location>
    <ligand>
        <name>Zn(2+)</name>
        <dbReference type="ChEBI" id="CHEBI:29105"/>
        <label>1</label>
        <note>catalytic</note>
    </ligand>
</feature>
<dbReference type="PANTHER" id="PTHR11647:SF1">
    <property type="entry name" value="COLLAPSIN RESPONSE MEDIATOR PROTEIN"/>
    <property type="match status" value="1"/>
</dbReference>
<comment type="PTM">
    <text evidence="1">Carboxylation allows a single lysine to coordinate two zinc ions.</text>
</comment>
<evidence type="ECO:0000313" key="8">
    <source>
        <dbReference type="EMBL" id="MTU04836.1"/>
    </source>
</evidence>
<dbReference type="Proteomes" id="UP000484547">
    <property type="component" value="Unassembled WGS sequence"/>
</dbReference>
<feature type="domain" description="Amidohydrolase-related" evidence="6">
    <location>
        <begin position="264"/>
        <end position="373"/>
    </location>
</feature>
<dbReference type="InterPro" id="IPR050378">
    <property type="entry name" value="Metallo-dep_Hydrolases_sf"/>
</dbReference>
<feature type="binding site" description="via carbamate group" evidence="4">
    <location>
        <position position="160"/>
    </location>
    <ligand>
        <name>Zn(2+)</name>
        <dbReference type="ChEBI" id="CHEBI:29105"/>
        <label>1</label>
        <note>catalytic</note>
    </ligand>
</feature>
<protein>
    <recommendedName>
        <fullName evidence="1">Isoaspartyl dipeptidase</fullName>
        <ecNumber evidence="1">3.4.19.-</ecNumber>
    </recommendedName>
</protein>
<feature type="binding site" evidence="3">
    <location>
        <begin position="73"/>
        <end position="75"/>
    </location>
    <ligand>
        <name>substrate</name>
    </ligand>
</feature>
<dbReference type="Gene3D" id="3.20.20.140">
    <property type="entry name" value="Metal-dependent hydrolases"/>
    <property type="match status" value="1"/>
</dbReference>
<comment type="cofactor">
    <cofactor evidence="1 4">
        <name>Zn(2+)</name>
        <dbReference type="ChEBI" id="CHEBI:29105"/>
    </cofactor>
    <text evidence="1 4">Binds 2 Zn(2+) ions per subunit.</text>
</comment>
<comment type="PTM">
    <text evidence="5">Carbamylation allows a single lysine to coordinate two zinc ions.</text>
</comment>
<dbReference type="Proteomes" id="UP000443070">
    <property type="component" value="Unassembled WGS sequence"/>
</dbReference>
<dbReference type="InterPro" id="IPR010229">
    <property type="entry name" value="Pept_M38_dipep"/>
</dbReference>
<dbReference type="GO" id="GO:0008798">
    <property type="term" value="F:beta-aspartyl-peptidase activity"/>
    <property type="evidence" value="ECO:0007669"/>
    <property type="project" value="InterPro"/>
</dbReference>
<dbReference type="EC" id="3.4.19.-" evidence="1"/>
<dbReference type="InterPro" id="IPR032466">
    <property type="entry name" value="Metal_Hydrolase"/>
</dbReference>
<dbReference type="InterPro" id="IPR006680">
    <property type="entry name" value="Amidohydro-rel"/>
</dbReference>
<comment type="function">
    <text evidence="1">Catalyzes the hydrolytic cleavage of a subset of L-isoaspartyl (L-beta-aspartyl) dipeptides. Used to degrade proteins damaged by L-isoaspartyl residues formation.</text>
</comment>
<dbReference type="GO" id="GO:0006508">
    <property type="term" value="P:proteolysis"/>
    <property type="evidence" value="ECO:0007669"/>
    <property type="project" value="UniProtKB-KW"/>
</dbReference>
<feature type="binding site" evidence="4">
    <location>
        <position position="66"/>
    </location>
    <ligand>
        <name>Zn(2+)</name>
        <dbReference type="ChEBI" id="CHEBI:29105"/>
        <label>1</label>
        <note>catalytic</note>
    </ligand>
</feature>
<accession>A0A7X2XJM1</accession>
<feature type="binding site" evidence="4">
    <location>
        <position position="228"/>
    </location>
    <ligand>
        <name>Zn(2+)</name>
        <dbReference type="ChEBI" id="CHEBI:29105"/>
        <label>2</label>
        <note>catalytic</note>
    </ligand>
</feature>
<feature type="binding site" evidence="3">
    <location>
        <position position="231"/>
    </location>
    <ligand>
        <name>substrate</name>
    </ligand>
</feature>
<comment type="subcellular location">
    <subcellularLocation>
        <location evidence="1">Cytoplasm</location>
    </subcellularLocation>
</comment>
<dbReference type="EMBL" id="WNBW01000012">
    <property type="protein sequence ID" value="MTU04836.1"/>
    <property type="molecule type" value="Genomic_DNA"/>
</dbReference>
<evidence type="ECO:0000256" key="3">
    <source>
        <dbReference type="PIRSR" id="PIRSR001238-2"/>
    </source>
</evidence>
<feature type="binding site" description="via carbamate group" evidence="4">
    <location>
        <position position="160"/>
    </location>
    <ligand>
        <name>Zn(2+)</name>
        <dbReference type="ChEBI" id="CHEBI:29105"/>
        <label>2</label>
        <note>catalytic</note>
    </ligand>
</feature>
<feature type="binding site" evidence="3">
    <location>
        <position position="167"/>
    </location>
    <ligand>
        <name>substrate</name>
    </ligand>
</feature>
<reference evidence="9 10" key="1">
    <citation type="journal article" date="2019" name="Nat. Med.">
        <title>A library of human gut bacterial isolates paired with longitudinal multiomics data enables mechanistic microbiome research.</title>
        <authorList>
            <person name="Poyet M."/>
            <person name="Groussin M."/>
            <person name="Gibbons S.M."/>
            <person name="Avila-Pacheco J."/>
            <person name="Jiang X."/>
            <person name="Kearney S.M."/>
            <person name="Perrotta A.R."/>
            <person name="Berdy B."/>
            <person name="Zhao S."/>
            <person name="Lieberman T.D."/>
            <person name="Swanson P.K."/>
            <person name="Smith M."/>
            <person name="Roesemann S."/>
            <person name="Alexander J.E."/>
            <person name="Rich S.A."/>
            <person name="Livny J."/>
            <person name="Vlamakis H."/>
            <person name="Clish C."/>
            <person name="Bullock K."/>
            <person name="Deik A."/>
            <person name="Scott J."/>
            <person name="Pierce K.A."/>
            <person name="Xavier R.J."/>
            <person name="Alm E.J."/>
        </authorList>
    </citation>
    <scope>NUCLEOTIDE SEQUENCE [LARGE SCALE GENOMIC DNA]</scope>
    <source>
        <strain evidence="7 10">BIOML-A13</strain>
        <strain evidence="8 9">BIOML-A3</strain>
    </source>
</reference>
<dbReference type="EMBL" id="WNBM01000011">
    <property type="protein sequence ID" value="MTT76763.1"/>
    <property type="molecule type" value="Genomic_DNA"/>
</dbReference>
<feature type="modified residue" description="N6-carboxylysine" evidence="5">
    <location>
        <position position="160"/>
    </location>
</feature>
<dbReference type="Pfam" id="PF01979">
    <property type="entry name" value="Amidohydro_1"/>
    <property type="match status" value="1"/>
</dbReference>
<keyword evidence="9" id="KW-1185">Reference proteome</keyword>
<dbReference type="AlphaFoldDB" id="A0A7X2XJM1"/>
<organism evidence="7 10">
    <name type="scientific">Phascolarctobacterium faecium</name>
    <dbReference type="NCBI Taxonomy" id="33025"/>
    <lineage>
        <taxon>Bacteria</taxon>
        <taxon>Bacillati</taxon>
        <taxon>Bacillota</taxon>
        <taxon>Negativicutes</taxon>
        <taxon>Acidaminococcales</taxon>
        <taxon>Acidaminococcaceae</taxon>
        <taxon>Phascolarctobacterium</taxon>
    </lineage>
</organism>
<dbReference type="NCBIfam" id="TIGR01975">
    <property type="entry name" value="isoAsp_dipep"/>
    <property type="match status" value="1"/>
</dbReference>
<dbReference type="PIRSF" id="PIRSF001238">
    <property type="entry name" value="IadA"/>
    <property type="match status" value="1"/>
</dbReference>
<evidence type="ECO:0000259" key="6">
    <source>
        <dbReference type="Pfam" id="PF01979"/>
    </source>
</evidence>